<evidence type="ECO:0000259" key="10">
    <source>
        <dbReference type="Pfam" id="PF02878"/>
    </source>
</evidence>
<keyword evidence="5" id="KW-0597">Phosphoprotein</keyword>
<dbReference type="SUPFAM" id="SSF53738">
    <property type="entry name" value="Phosphoglucomutase, first 3 domains"/>
    <property type="match status" value="3"/>
</dbReference>
<dbReference type="EC" id="5.4.2.2" evidence="4"/>
<keyword evidence="8 13" id="KW-0413">Isomerase</keyword>
<feature type="domain" description="Alpha-D-phosphohexomutase alpha/beta/alpha" evidence="10">
    <location>
        <begin position="13"/>
        <end position="152"/>
    </location>
</feature>
<dbReference type="SUPFAM" id="SSF55957">
    <property type="entry name" value="Phosphoglucomutase, C-terminal domain"/>
    <property type="match status" value="1"/>
</dbReference>
<feature type="domain" description="Alpha-D-phosphohexomutase alpha/beta/alpha" evidence="12">
    <location>
        <begin position="295"/>
        <end position="406"/>
    </location>
</feature>
<dbReference type="Gene3D" id="3.30.310.50">
    <property type="entry name" value="Alpha-D-phosphohexomutase, C-terminal domain"/>
    <property type="match status" value="1"/>
</dbReference>
<dbReference type="InterPro" id="IPR005844">
    <property type="entry name" value="A-D-PHexomutase_a/b/a-I"/>
</dbReference>
<dbReference type="Pfam" id="PF02880">
    <property type="entry name" value="PGM_PMM_III"/>
    <property type="match status" value="1"/>
</dbReference>
<dbReference type="InterPro" id="IPR005845">
    <property type="entry name" value="A-D-PHexomutase_a/b/a-II"/>
</dbReference>
<evidence type="ECO:0000256" key="7">
    <source>
        <dbReference type="ARBA" id="ARBA00022842"/>
    </source>
</evidence>
<dbReference type="InterPro" id="IPR045244">
    <property type="entry name" value="PGM"/>
</dbReference>
<evidence type="ECO:0000313" key="13">
    <source>
        <dbReference type="EMBL" id="HIU52488.1"/>
    </source>
</evidence>
<sequence length="539" mass="59377">MIKTISTTPYNDQKMGTAGLRKKSRVAMQPNYVENFMQSIFNTIGKLDDKTFLVGGDGRFYNDVAIQKIIKMAAANGVKKLVIGQNGFISTPAGSHVILKNKLDGGFVLSASHNPGGPDGDFGIKYSNQTGGQVSSSVTDKIYENTKSIREYKICDIADIDLSRLGRQNVCGMEIEIIDPVVDYVNMMQEIFDFPAIKKLFANGFTMCFDAMNAVTGPYAVRIFEELLGARKGSVVHARPLPDFGGLHPDPNLVYAKELVDLMFSDEAPDFGGANDGDGDRNMILGKKFFVTPSDSLAILTDNYNLIPAYKNGIYGVAKSAATSTAVSRVAKAHDIGYYEVPTGWKYFVNLMDSRRITFCGEESFGTGSAHIREKDGIWAILFWLNIIAATGKSVEEITVEHWKKYGRSYYMRFDFEGLDTAVADKLMADLEAKLPTLNGKIYNGYTVSEAAPFVYNDPVDHSSTQNGLIVKFADGSRIVYRLSGTGSSGATLRVYLEKYEQNKLDEDPQKMLQPILEIAMDIAEITSRTGKQHADVIT</sequence>
<evidence type="ECO:0000256" key="5">
    <source>
        <dbReference type="ARBA" id="ARBA00022553"/>
    </source>
</evidence>
<dbReference type="FunFam" id="3.40.120.10:FF:000004">
    <property type="entry name" value="Phosphoglucomutase 5"/>
    <property type="match status" value="1"/>
</dbReference>
<dbReference type="NCBIfam" id="NF005737">
    <property type="entry name" value="PRK07564.1-1"/>
    <property type="match status" value="1"/>
</dbReference>
<comment type="caution">
    <text evidence="13">The sequence shown here is derived from an EMBL/GenBank/DDBJ whole genome shotgun (WGS) entry which is preliminary data.</text>
</comment>
<dbReference type="PRINTS" id="PR00509">
    <property type="entry name" value="PGMPMM"/>
</dbReference>
<dbReference type="Proteomes" id="UP000824107">
    <property type="component" value="Unassembled WGS sequence"/>
</dbReference>
<dbReference type="Pfam" id="PF24947">
    <property type="entry name" value="PGM1_C_vert_fung"/>
    <property type="match status" value="1"/>
</dbReference>
<dbReference type="GO" id="GO:0005975">
    <property type="term" value="P:carbohydrate metabolic process"/>
    <property type="evidence" value="ECO:0007669"/>
    <property type="project" value="InterPro"/>
</dbReference>
<name>A0A9D1M2P5_9PROT</name>
<dbReference type="InterPro" id="IPR036900">
    <property type="entry name" value="A-D-PHexomutase_C_sf"/>
</dbReference>
<dbReference type="GO" id="GO:0005829">
    <property type="term" value="C:cytosol"/>
    <property type="evidence" value="ECO:0007669"/>
    <property type="project" value="TreeGrafter"/>
</dbReference>
<dbReference type="FunFam" id="3.40.120.10:FF:000005">
    <property type="entry name" value="Phosphoglucomutase 5"/>
    <property type="match status" value="1"/>
</dbReference>
<dbReference type="GO" id="GO:0004614">
    <property type="term" value="F:phosphoglucomutase activity"/>
    <property type="evidence" value="ECO:0007669"/>
    <property type="project" value="UniProtKB-EC"/>
</dbReference>
<evidence type="ECO:0000256" key="1">
    <source>
        <dbReference type="ARBA" id="ARBA00000443"/>
    </source>
</evidence>
<accession>A0A9D1M2P5</accession>
<dbReference type="InterPro" id="IPR005841">
    <property type="entry name" value="Alpha-D-phosphohexomutase_SF"/>
</dbReference>
<dbReference type="GO" id="GO:0000287">
    <property type="term" value="F:magnesium ion binding"/>
    <property type="evidence" value="ECO:0007669"/>
    <property type="project" value="InterPro"/>
</dbReference>
<evidence type="ECO:0000313" key="14">
    <source>
        <dbReference type="Proteomes" id="UP000824107"/>
    </source>
</evidence>
<dbReference type="PANTHER" id="PTHR22573">
    <property type="entry name" value="PHOSPHOHEXOMUTASE FAMILY MEMBER"/>
    <property type="match status" value="1"/>
</dbReference>
<proteinExistence type="inferred from homology"/>
<dbReference type="InterPro" id="IPR016066">
    <property type="entry name" value="A-D-PHexomutase_CS"/>
</dbReference>
<protein>
    <recommendedName>
        <fullName evidence="4">phosphoglucomutase (alpha-D-glucose-1,6-bisphosphate-dependent)</fullName>
        <ecNumber evidence="4">5.4.2.2</ecNumber>
    </recommendedName>
</protein>
<dbReference type="FunFam" id="3.30.310.50:FF:000002">
    <property type="entry name" value="Phosphoglucomutase 5"/>
    <property type="match status" value="1"/>
</dbReference>
<keyword evidence="6 9" id="KW-0479">Metal-binding</keyword>
<comment type="similarity">
    <text evidence="3 9">Belongs to the phosphohexose mutase family.</text>
</comment>
<evidence type="ECO:0000259" key="11">
    <source>
        <dbReference type="Pfam" id="PF02879"/>
    </source>
</evidence>
<dbReference type="InterPro" id="IPR005846">
    <property type="entry name" value="A-D-PHexomutase_a/b/a-III"/>
</dbReference>
<reference evidence="13" key="1">
    <citation type="submission" date="2020-10" db="EMBL/GenBank/DDBJ databases">
        <authorList>
            <person name="Gilroy R."/>
        </authorList>
    </citation>
    <scope>NUCLEOTIDE SEQUENCE</scope>
    <source>
        <strain evidence="13">ChiW3-316</strain>
    </source>
</reference>
<dbReference type="PROSITE" id="PS00710">
    <property type="entry name" value="PGM_PMM"/>
    <property type="match status" value="1"/>
</dbReference>
<comment type="catalytic activity">
    <reaction evidence="1">
        <text>alpha-D-glucose 1-phosphate = alpha-D-glucose 6-phosphate</text>
        <dbReference type="Rhea" id="RHEA:23536"/>
        <dbReference type="ChEBI" id="CHEBI:58225"/>
        <dbReference type="ChEBI" id="CHEBI:58601"/>
        <dbReference type="EC" id="5.4.2.2"/>
    </reaction>
</comment>
<dbReference type="PANTHER" id="PTHR22573:SF2">
    <property type="entry name" value="PHOSPHOGLUCOMUTASE"/>
    <property type="match status" value="1"/>
</dbReference>
<dbReference type="Pfam" id="PF02878">
    <property type="entry name" value="PGM_PMM_I"/>
    <property type="match status" value="1"/>
</dbReference>
<dbReference type="Gene3D" id="3.40.120.10">
    <property type="entry name" value="Alpha-D-Glucose-1,6-Bisphosphate, subunit A, domain 3"/>
    <property type="match status" value="3"/>
</dbReference>
<organism evidence="13 14">
    <name type="scientific">Candidatus Scatocola faecipullorum</name>
    <dbReference type="NCBI Taxonomy" id="2840917"/>
    <lineage>
        <taxon>Bacteria</taxon>
        <taxon>Pseudomonadati</taxon>
        <taxon>Pseudomonadota</taxon>
        <taxon>Alphaproteobacteria</taxon>
        <taxon>Rhodospirillales</taxon>
        <taxon>Rhodospirillaceae</taxon>
        <taxon>Rhodospirillaceae incertae sedis</taxon>
        <taxon>Candidatus Scatocola</taxon>
    </lineage>
</organism>
<evidence type="ECO:0000256" key="3">
    <source>
        <dbReference type="ARBA" id="ARBA00010231"/>
    </source>
</evidence>
<evidence type="ECO:0000256" key="9">
    <source>
        <dbReference type="RuleBase" id="RU004326"/>
    </source>
</evidence>
<evidence type="ECO:0000256" key="6">
    <source>
        <dbReference type="ARBA" id="ARBA00022723"/>
    </source>
</evidence>
<dbReference type="Pfam" id="PF02879">
    <property type="entry name" value="PGM_PMM_II"/>
    <property type="match status" value="1"/>
</dbReference>
<feature type="domain" description="Alpha-D-phosphohexomutase alpha/beta/alpha" evidence="11">
    <location>
        <begin position="183"/>
        <end position="285"/>
    </location>
</feature>
<keyword evidence="7 9" id="KW-0460">Magnesium</keyword>
<dbReference type="InterPro" id="IPR016055">
    <property type="entry name" value="A-D-PHexomutase_a/b/a-I/II/III"/>
</dbReference>
<gene>
    <name evidence="13" type="ORF">IAD20_00215</name>
</gene>
<comment type="cofactor">
    <cofactor evidence="2">
        <name>Mg(2+)</name>
        <dbReference type="ChEBI" id="CHEBI:18420"/>
    </cofactor>
</comment>
<evidence type="ECO:0000259" key="12">
    <source>
        <dbReference type="Pfam" id="PF02880"/>
    </source>
</evidence>
<evidence type="ECO:0000256" key="4">
    <source>
        <dbReference type="ARBA" id="ARBA00012728"/>
    </source>
</evidence>
<dbReference type="EMBL" id="DVNC01000002">
    <property type="protein sequence ID" value="HIU52488.1"/>
    <property type="molecule type" value="Genomic_DNA"/>
</dbReference>
<evidence type="ECO:0000256" key="2">
    <source>
        <dbReference type="ARBA" id="ARBA00001946"/>
    </source>
</evidence>
<reference evidence="13" key="2">
    <citation type="journal article" date="2021" name="PeerJ">
        <title>Extensive microbial diversity within the chicken gut microbiome revealed by metagenomics and culture.</title>
        <authorList>
            <person name="Gilroy R."/>
            <person name="Ravi A."/>
            <person name="Getino M."/>
            <person name="Pursley I."/>
            <person name="Horton D.L."/>
            <person name="Alikhan N.F."/>
            <person name="Baker D."/>
            <person name="Gharbi K."/>
            <person name="Hall N."/>
            <person name="Watson M."/>
            <person name="Adriaenssens E.M."/>
            <person name="Foster-Nyarko E."/>
            <person name="Jarju S."/>
            <person name="Secka A."/>
            <person name="Antonio M."/>
            <person name="Oren A."/>
            <person name="Chaudhuri R.R."/>
            <person name="La Ragione R."/>
            <person name="Hildebrand F."/>
            <person name="Pallen M.J."/>
        </authorList>
    </citation>
    <scope>NUCLEOTIDE SEQUENCE</scope>
    <source>
        <strain evidence="13">ChiW3-316</strain>
    </source>
</reference>
<dbReference type="AlphaFoldDB" id="A0A9D1M2P5"/>
<evidence type="ECO:0000256" key="8">
    <source>
        <dbReference type="ARBA" id="ARBA00023235"/>
    </source>
</evidence>